<dbReference type="InterPro" id="IPR000014">
    <property type="entry name" value="PAS"/>
</dbReference>
<evidence type="ECO:0000256" key="10">
    <source>
        <dbReference type="ARBA" id="ARBA00022840"/>
    </source>
</evidence>
<dbReference type="AlphaFoldDB" id="A0A9Y2L060"/>
<keyword evidence="7" id="KW-0808">Transferase</keyword>
<dbReference type="InterPro" id="IPR004358">
    <property type="entry name" value="Sig_transdc_His_kin-like_C"/>
</dbReference>
<dbReference type="SUPFAM" id="SSF47384">
    <property type="entry name" value="Homodimeric domain of signal transducing histidine kinase"/>
    <property type="match status" value="1"/>
</dbReference>
<dbReference type="PROSITE" id="PS50112">
    <property type="entry name" value="PAS"/>
    <property type="match status" value="1"/>
</dbReference>
<dbReference type="PANTHER" id="PTHR43047">
    <property type="entry name" value="TWO-COMPONENT HISTIDINE PROTEIN KINASE"/>
    <property type="match status" value="1"/>
</dbReference>
<dbReference type="InterPro" id="IPR003661">
    <property type="entry name" value="HisK_dim/P_dom"/>
</dbReference>
<evidence type="ECO:0000256" key="14">
    <source>
        <dbReference type="PROSITE-ProRule" id="PRU00110"/>
    </source>
</evidence>
<keyword evidence="13 16" id="KW-0472">Membrane</keyword>
<feature type="modified residue" description="4-aspartylphosphate" evidence="15">
    <location>
        <position position="650"/>
    </location>
</feature>
<keyword evidence="8 16" id="KW-0812">Transmembrane</keyword>
<dbReference type="SMART" id="SM00091">
    <property type="entry name" value="PAS"/>
    <property type="match status" value="1"/>
</dbReference>
<dbReference type="Gene3D" id="1.20.120.160">
    <property type="entry name" value="HPT domain"/>
    <property type="match status" value="1"/>
</dbReference>
<evidence type="ECO:0000256" key="11">
    <source>
        <dbReference type="ARBA" id="ARBA00022989"/>
    </source>
</evidence>
<evidence type="ECO:0000256" key="16">
    <source>
        <dbReference type="SAM" id="Phobius"/>
    </source>
</evidence>
<protein>
    <recommendedName>
        <fullName evidence="3">histidine kinase</fullName>
        <ecNumber evidence="3">2.7.13.3</ecNumber>
    </recommendedName>
</protein>
<feature type="domain" description="PAS" evidence="19">
    <location>
        <begin position="216"/>
        <end position="287"/>
    </location>
</feature>
<accession>A0A9Y2L060</accession>
<dbReference type="PRINTS" id="PR00344">
    <property type="entry name" value="BCTRLSENSOR"/>
</dbReference>
<dbReference type="SMART" id="SM00448">
    <property type="entry name" value="REC"/>
    <property type="match status" value="1"/>
</dbReference>
<evidence type="ECO:0000256" key="13">
    <source>
        <dbReference type="ARBA" id="ARBA00023136"/>
    </source>
</evidence>
<evidence type="ECO:0000256" key="3">
    <source>
        <dbReference type="ARBA" id="ARBA00012438"/>
    </source>
</evidence>
<dbReference type="CDD" id="cd00130">
    <property type="entry name" value="PAS"/>
    <property type="match status" value="1"/>
</dbReference>
<dbReference type="InterPro" id="IPR005467">
    <property type="entry name" value="His_kinase_dom"/>
</dbReference>
<feature type="transmembrane region" description="Helical" evidence="16">
    <location>
        <begin position="12"/>
        <end position="36"/>
    </location>
</feature>
<evidence type="ECO:0000313" key="22">
    <source>
        <dbReference type="Proteomes" id="UP001238334"/>
    </source>
</evidence>
<evidence type="ECO:0000256" key="1">
    <source>
        <dbReference type="ARBA" id="ARBA00000085"/>
    </source>
</evidence>
<dbReference type="InterPro" id="IPR008207">
    <property type="entry name" value="Sig_transdc_His_kin_Hpt_dom"/>
</dbReference>
<evidence type="ECO:0000256" key="4">
    <source>
        <dbReference type="ARBA" id="ARBA00022475"/>
    </source>
</evidence>
<dbReference type="SUPFAM" id="SSF52172">
    <property type="entry name" value="CheY-like"/>
    <property type="match status" value="1"/>
</dbReference>
<keyword evidence="10 21" id="KW-0547">Nucleotide-binding</keyword>
<dbReference type="InterPro" id="IPR011006">
    <property type="entry name" value="CheY-like_superfamily"/>
</dbReference>
<dbReference type="Gene3D" id="3.30.450.20">
    <property type="entry name" value="PAS domain"/>
    <property type="match status" value="1"/>
</dbReference>
<feature type="domain" description="Response regulatory" evidence="18">
    <location>
        <begin position="601"/>
        <end position="717"/>
    </location>
</feature>
<dbReference type="GO" id="GO:0005524">
    <property type="term" value="F:ATP binding"/>
    <property type="evidence" value="ECO:0007669"/>
    <property type="project" value="UniProtKB-KW"/>
</dbReference>
<keyword evidence="5" id="KW-0997">Cell inner membrane</keyword>
<gene>
    <name evidence="21" type="ORF">QPJ95_21050</name>
</gene>
<dbReference type="InterPro" id="IPR001789">
    <property type="entry name" value="Sig_transdc_resp-reg_receiver"/>
</dbReference>
<dbReference type="GO" id="GO:0000155">
    <property type="term" value="F:phosphorelay sensor kinase activity"/>
    <property type="evidence" value="ECO:0007669"/>
    <property type="project" value="InterPro"/>
</dbReference>
<keyword evidence="10 21" id="KW-0067">ATP-binding</keyword>
<evidence type="ECO:0000313" key="21">
    <source>
        <dbReference type="EMBL" id="WIY24952.1"/>
    </source>
</evidence>
<dbReference type="Gene3D" id="3.40.50.2300">
    <property type="match status" value="1"/>
</dbReference>
<reference evidence="21 22" key="1">
    <citation type="submission" date="2023-06" db="EMBL/GenBank/DDBJ databases">
        <title>Parasedimentitalea psychrophila sp. nov., a psychrophilic bacterium isolated from deep-sea sediment.</title>
        <authorList>
            <person name="Li A."/>
        </authorList>
    </citation>
    <scope>NUCLEOTIDE SEQUENCE [LARGE SCALE GENOMIC DNA]</scope>
    <source>
        <strain evidence="21 22">QS115</strain>
    </source>
</reference>
<dbReference type="SMART" id="SM00388">
    <property type="entry name" value="HisKA"/>
    <property type="match status" value="1"/>
</dbReference>
<evidence type="ECO:0000256" key="2">
    <source>
        <dbReference type="ARBA" id="ARBA00004429"/>
    </source>
</evidence>
<dbReference type="Pfam" id="PF00072">
    <property type="entry name" value="Response_reg"/>
    <property type="match status" value="1"/>
</dbReference>
<proteinExistence type="predicted"/>
<dbReference type="EMBL" id="CP127247">
    <property type="protein sequence ID" value="WIY24952.1"/>
    <property type="molecule type" value="Genomic_DNA"/>
</dbReference>
<dbReference type="SUPFAM" id="SSF55874">
    <property type="entry name" value="ATPase domain of HSP90 chaperone/DNA topoisomerase II/histidine kinase"/>
    <property type="match status" value="1"/>
</dbReference>
<evidence type="ECO:0000256" key="5">
    <source>
        <dbReference type="ARBA" id="ARBA00022519"/>
    </source>
</evidence>
<dbReference type="Pfam" id="PF02518">
    <property type="entry name" value="HATPase_c"/>
    <property type="match status" value="1"/>
</dbReference>
<dbReference type="GO" id="GO:0005886">
    <property type="term" value="C:plasma membrane"/>
    <property type="evidence" value="ECO:0007669"/>
    <property type="project" value="UniProtKB-SubCell"/>
</dbReference>
<dbReference type="Pfam" id="PF00512">
    <property type="entry name" value="HisKA"/>
    <property type="match status" value="1"/>
</dbReference>
<sequence>MNSKRATARTRLVLTLTIAFLVGLGTLSLGLGRLVLDELDTVGGKASERLTWNLAQVQFSHIKMTEIAYRAKEGENLNVFRLEFAKYYNRVATLHDYPMFDEVRADGIVAEKFIRIQNRLDYFAPIVAGPDRDLVKSLPELIIKFQQNDSDIRDLIRYGLQMETLLGAESKQRVSLTIRRLGRVLLTLVAALAMTAIMIQRLFHHSQGLIAENRATAERLRVIVDSSLEAIVSVDVSGRILSFNSAAEKTFGYLCKDVVGRRLMDVIIPEHLHQFSEDNTASFLKTGDGELINKGRTRVEAKRKSGEIFPIELNVTASQDGDDLVFVCFIRDITSRIEGEKALRCARDDAQAGERAKDKLLTVLSHEIRTPLNGIMGSIELLETADTRSQEQQYLRAMRQSGELLLHHVDEVLEMSRLESAAELERSEPFDLQEMLAGLIDGLHPTAQSGGNLIRLRCRLPEDAHCIGNSKSIRKVLQRLIGNALKFTERGEVTIEVERLAHSDAVEFRVCDTGEGIAADDLERIFDDFVTLDASYSRQQEGTGLGLSITRLIVEQMGGEIGVESEPGEGSMFWFTLSLPLVSSRQNQHPKMSIDDVAARRILVVEDNDINRMLLEEMLLRQGHRVRCATGGAEGVEAVQHERYDLILMDISMPGLDGIEALGQIRSRKLAEGVEIIALTAHGAGDDQRRILDAGFTEILIKPVTLAKLALAIDRYTGQKTPIKMNHEGSDIQQFIEALGNEKAQGYLNALCRDVAQFRQDLGASEQVSQSHQREAHRLAGSAAVLGLTALRTCLQEIEAAAAGSVPPSDALADAWGEAGVILGPYLVSSPVNAGISQAFFPPGSSA</sequence>
<dbReference type="SUPFAM" id="SSF47226">
    <property type="entry name" value="Histidine-containing phosphotransfer domain, HPT domain"/>
    <property type="match status" value="1"/>
</dbReference>
<keyword evidence="6 15" id="KW-0597">Phosphoprotein</keyword>
<keyword evidence="12" id="KW-0902">Two-component regulatory system</keyword>
<dbReference type="RefSeq" id="WP_270918076.1">
    <property type="nucleotide sequence ID" value="NZ_CP127247.1"/>
</dbReference>
<dbReference type="NCBIfam" id="TIGR00229">
    <property type="entry name" value="sensory_box"/>
    <property type="match status" value="1"/>
</dbReference>
<dbReference type="SMART" id="SM00387">
    <property type="entry name" value="HATPase_c"/>
    <property type="match status" value="1"/>
</dbReference>
<evidence type="ECO:0000256" key="12">
    <source>
        <dbReference type="ARBA" id="ARBA00023012"/>
    </source>
</evidence>
<dbReference type="KEGG" id="ppso:QPJ95_21050"/>
<dbReference type="CDD" id="cd17546">
    <property type="entry name" value="REC_hyHK_CKI1_RcsC-like"/>
    <property type="match status" value="1"/>
</dbReference>
<comment type="catalytic activity">
    <reaction evidence="1">
        <text>ATP + protein L-histidine = ADP + protein N-phospho-L-histidine.</text>
        <dbReference type="EC" id="2.7.13.3"/>
    </reaction>
</comment>
<dbReference type="Proteomes" id="UP001238334">
    <property type="component" value="Chromosome"/>
</dbReference>
<evidence type="ECO:0000256" key="7">
    <source>
        <dbReference type="ARBA" id="ARBA00022679"/>
    </source>
</evidence>
<dbReference type="PANTHER" id="PTHR43047:SF64">
    <property type="entry name" value="HISTIDINE KINASE CONTAINING CHEY-HOMOLOGOUS RECEIVER DOMAIN AND PAS DOMAIN-RELATED"/>
    <property type="match status" value="1"/>
</dbReference>
<dbReference type="Gene3D" id="3.30.565.10">
    <property type="entry name" value="Histidine kinase-like ATPase, C-terminal domain"/>
    <property type="match status" value="1"/>
</dbReference>
<dbReference type="InterPro" id="IPR036890">
    <property type="entry name" value="HATPase_C_sf"/>
</dbReference>
<dbReference type="Pfam" id="PF01627">
    <property type="entry name" value="Hpt"/>
    <property type="match status" value="1"/>
</dbReference>
<evidence type="ECO:0000256" key="8">
    <source>
        <dbReference type="ARBA" id="ARBA00022692"/>
    </source>
</evidence>
<feature type="modified residue" description="Phosphohistidine" evidence="14">
    <location>
        <position position="777"/>
    </location>
</feature>
<dbReference type="InterPro" id="IPR003594">
    <property type="entry name" value="HATPase_dom"/>
</dbReference>
<dbReference type="FunFam" id="3.30.565.10:FF:000006">
    <property type="entry name" value="Sensor histidine kinase WalK"/>
    <property type="match status" value="1"/>
</dbReference>
<evidence type="ECO:0000259" key="20">
    <source>
        <dbReference type="PROSITE" id="PS50894"/>
    </source>
</evidence>
<feature type="domain" description="Histidine kinase" evidence="17">
    <location>
        <begin position="363"/>
        <end position="581"/>
    </location>
</feature>
<dbReference type="InterPro" id="IPR013767">
    <property type="entry name" value="PAS_fold"/>
</dbReference>
<evidence type="ECO:0000256" key="15">
    <source>
        <dbReference type="PROSITE-ProRule" id="PRU00169"/>
    </source>
</evidence>
<keyword evidence="9" id="KW-0418">Kinase</keyword>
<feature type="domain" description="HPt" evidence="20">
    <location>
        <begin position="736"/>
        <end position="826"/>
    </location>
</feature>
<evidence type="ECO:0000259" key="17">
    <source>
        <dbReference type="PROSITE" id="PS50109"/>
    </source>
</evidence>
<keyword evidence="11 16" id="KW-1133">Transmembrane helix</keyword>
<organism evidence="21 22">
    <name type="scientific">Parasedimentitalea psychrophila</name>
    <dbReference type="NCBI Taxonomy" id="2997337"/>
    <lineage>
        <taxon>Bacteria</taxon>
        <taxon>Pseudomonadati</taxon>
        <taxon>Pseudomonadota</taxon>
        <taxon>Alphaproteobacteria</taxon>
        <taxon>Rhodobacterales</taxon>
        <taxon>Paracoccaceae</taxon>
        <taxon>Parasedimentitalea</taxon>
    </lineage>
</organism>
<dbReference type="InterPro" id="IPR036641">
    <property type="entry name" value="HPT_dom_sf"/>
</dbReference>
<keyword evidence="4" id="KW-1003">Cell membrane</keyword>
<name>A0A9Y2L060_9RHOB</name>
<dbReference type="PROSITE" id="PS50109">
    <property type="entry name" value="HIS_KIN"/>
    <property type="match status" value="1"/>
</dbReference>
<dbReference type="PROSITE" id="PS50110">
    <property type="entry name" value="RESPONSE_REGULATORY"/>
    <property type="match status" value="1"/>
</dbReference>
<dbReference type="EC" id="2.7.13.3" evidence="3"/>
<dbReference type="PROSITE" id="PS50894">
    <property type="entry name" value="HPT"/>
    <property type="match status" value="1"/>
</dbReference>
<evidence type="ECO:0000256" key="6">
    <source>
        <dbReference type="ARBA" id="ARBA00022553"/>
    </source>
</evidence>
<dbReference type="CDD" id="cd00082">
    <property type="entry name" value="HisKA"/>
    <property type="match status" value="1"/>
</dbReference>
<evidence type="ECO:0000259" key="18">
    <source>
        <dbReference type="PROSITE" id="PS50110"/>
    </source>
</evidence>
<dbReference type="Pfam" id="PF00989">
    <property type="entry name" value="PAS"/>
    <property type="match status" value="1"/>
</dbReference>
<evidence type="ECO:0000259" key="19">
    <source>
        <dbReference type="PROSITE" id="PS50112"/>
    </source>
</evidence>
<dbReference type="SUPFAM" id="SSF55785">
    <property type="entry name" value="PYP-like sensor domain (PAS domain)"/>
    <property type="match status" value="1"/>
</dbReference>
<dbReference type="CDD" id="cd16922">
    <property type="entry name" value="HATPase_EvgS-ArcB-TorS-like"/>
    <property type="match status" value="1"/>
</dbReference>
<dbReference type="Gene3D" id="1.10.287.130">
    <property type="match status" value="1"/>
</dbReference>
<comment type="subcellular location">
    <subcellularLocation>
        <location evidence="2">Cell inner membrane</location>
        <topology evidence="2">Multi-pass membrane protein</topology>
    </subcellularLocation>
</comment>
<evidence type="ECO:0000256" key="9">
    <source>
        <dbReference type="ARBA" id="ARBA00022777"/>
    </source>
</evidence>
<dbReference type="InterPro" id="IPR036097">
    <property type="entry name" value="HisK_dim/P_sf"/>
</dbReference>
<dbReference type="GO" id="GO:0006355">
    <property type="term" value="P:regulation of DNA-templated transcription"/>
    <property type="evidence" value="ECO:0007669"/>
    <property type="project" value="InterPro"/>
</dbReference>
<dbReference type="InterPro" id="IPR035965">
    <property type="entry name" value="PAS-like_dom_sf"/>
</dbReference>
<keyword evidence="22" id="KW-1185">Reference proteome</keyword>